<protein>
    <submittedName>
        <fullName evidence="2">Uncharacterized protein</fullName>
    </submittedName>
</protein>
<organism evidence="2">
    <name type="scientific">marine metagenome</name>
    <dbReference type="NCBI Taxonomy" id="408172"/>
    <lineage>
        <taxon>unclassified sequences</taxon>
        <taxon>metagenomes</taxon>
        <taxon>ecological metagenomes</taxon>
    </lineage>
</organism>
<gene>
    <name evidence="2" type="ORF">METZ01_LOCUS215309</name>
</gene>
<sequence length="74" mass="7932">MNNMLYLQQTKDLGDLTEFGNSHAQSDDLPSGGAVSSGIPALRLLCQSRCSGAHRAPSPNSDSQGVLLWHHQLT</sequence>
<name>A0A382FII3_9ZZZZ</name>
<dbReference type="EMBL" id="UINC01050004">
    <property type="protein sequence ID" value="SVB62455.1"/>
    <property type="molecule type" value="Genomic_DNA"/>
</dbReference>
<accession>A0A382FII3</accession>
<dbReference type="AlphaFoldDB" id="A0A382FII3"/>
<feature type="region of interest" description="Disordered" evidence="1">
    <location>
        <begin position="51"/>
        <end position="74"/>
    </location>
</feature>
<proteinExistence type="predicted"/>
<evidence type="ECO:0000256" key="1">
    <source>
        <dbReference type="SAM" id="MobiDB-lite"/>
    </source>
</evidence>
<evidence type="ECO:0000313" key="2">
    <source>
        <dbReference type="EMBL" id="SVB62455.1"/>
    </source>
</evidence>
<reference evidence="2" key="1">
    <citation type="submission" date="2018-05" db="EMBL/GenBank/DDBJ databases">
        <authorList>
            <person name="Lanie J.A."/>
            <person name="Ng W.-L."/>
            <person name="Kazmierczak K.M."/>
            <person name="Andrzejewski T.M."/>
            <person name="Davidsen T.M."/>
            <person name="Wayne K.J."/>
            <person name="Tettelin H."/>
            <person name="Glass J.I."/>
            <person name="Rusch D."/>
            <person name="Podicherti R."/>
            <person name="Tsui H.-C.T."/>
            <person name="Winkler M.E."/>
        </authorList>
    </citation>
    <scope>NUCLEOTIDE SEQUENCE</scope>
</reference>